<dbReference type="Pfam" id="PF00903">
    <property type="entry name" value="Glyoxalase"/>
    <property type="match status" value="2"/>
</dbReference>
<evidence type="ECO:0000313" key="2">
    <source>
        <dbReference type="EMBL" id="MBD3848601.1"/>
    </source>
</evidence>
<dbReference type="EMBL" id="JACXWY010000020">
    <property type="protein sequence ID" value="MBD3848601.1"/>
    <property type="molecule type" value="Genomic_DNA"/>
</dbReference>
<dbReference type="Gene3D" id="3.10.180.10">
    <property type="entry name" value="2,3-Dihydroxybiphenyl 1,2-Dioxygenase, domain 1"/>
    <property type="match status" value="2"/>
</dbReference>
<gene>
    <name evidence="2" type="ORF">IED13_23135</name>
</gene>
<dbReference type="InterPro" id="IPR037523">
    <property type="entry name" value="VOC_core"/>
</dbReference>
<keyword evidence="3" id="KW-1185">Reference proteome</keyword>
<name>A0A927EC75_9HYPH</name>
<dbReference type="PROSITE" id="PS51819">
    <property type="entry name" value="VOC"/>
    <property type="match status" value="2"/>
</dbReference>
<comment type="caution">
    <text evidence="2">The sequence shown here is derived from an EMBL/GenBank/DDBJ whole genome shotgun (WGS) entry which is preliminary data.</text>
</comment>
<sequence>MATRSTITGVRSVELELADPERSARFYTDVWHLSEVARDGDTIYLRGTAEFHHILALRPSHGPARIGRVVYEARTRDIVDAIHARLAAMETPVEPPGSLDRIEGGYGFGLADPSGRCLAVVAGAACHDDDEPQPDRPHKIAHVNFNDPDAARLTAFYVDGLGMKLVDRAGRQAFLNADSPDHSSIVICQADANTLNHLSFEMADLDSVMRGAGRMSDAGYPIEWGVGRHGCADNVFAYFAGPEEIPLEYTSDVLQIDDSYPYNGPEYWAWPAGRLDQWGVTPPHTKRWKRIQNLFAFRSGGHRLRG</sequence>
<dbReference type="SUPFAM" id="SSF54593">
    <property type="entry name" value="Glyoxalase/Bleomycin resistance protein/Dihydroxybiphenyl dioxygenase"/>
    <property type="match status" value="1"/>
</dbReference>
<feature type="domain" description="VOC" evidence="1">
    <location>
        <begin position="9"/>
        <end position="123"/>
    </location>
</feature>
<dbReference type="InterPro" id="IPR004360">
    <property type="entry name" value="Glyas_Fos-R_dOase_dom"/>
</dbReference>
<protein>
    <submittedName>
        <fullName evidence="2">VOC family protein</fullName>
    </submittedName>
</protein>
<dbReference type="Proteomes" id="UP000619295">
    <property type="component" value="Unassembled WGS sequence"/>
</dbReference>
<proteinExistence type="predicted"/>
<dbReference type="InterPro" id="IPR029068">
    <property type="entry name" value="Glyas_Bleomycin-R_OHBP_Dase"/>
</dbReference>
<feature type="domain" description="VOC" evidence="1">
    <location>
        <begin position="139"/>
        <end position="252"/>
    </location>
</feature>
<accession>A0A927EC75</accession>
<dbReference type="RefSeq" id="WP_191125604.1">
    <property type="nucleotide sequence ID" value="NZ_JACXWY010000020.1"/>
</dbReference>
<dbReference type="AlphaFoldDB" id="A0A927EC75"/>
<organism evidence="2 3">
    <name type="scientific">Bosea spartocytisi</name>
    <dbReference type="NCBI Taxonomy" id="2773451"/>
    <lineage>
        <taxon>Bacteria</taxon>
        <taxon>Pseudomonadati</taxon>
        <taxon>Pseudomonadota</taxon>
        <taxon>Alphaproteobacteria</taxon>
        <taxon>Hyphomicrobiales</taxon>
        <taxon>Boseaceae</taxon>
        <taxon>Bosea</taxon>
    </lineage>
</organism>
<reference evidence="2" key="1">
    <citation type="submission" date="2020-09" db="EMBL/GenBank/DDBJ databases">
        <title>Bosea spartocytisi sp. nov. a root nodule endophyte of Spartocytisus supranubius in the high mountain ecosystem fo the Teide National Park (Canary Islands, Spain).</title>
        <authorList>
            <person name="Pulido-Suarez L."/>
            <person name="Peix A."/>
            <person name="Igual J.M."/>
            <person name="Socas-Perez N."/>
            <person name="Velazquez E."/>
            <person name="Flores-Felix J.D."/>
            <person name="Leon-Barrios M."/>
        </authorList>
    </citation>
    <scope>NUCLEOTIDE SEQUENCE</scope>
    <source>
        <strain evidence="2">SSUT16</strain>
    </source>
</reference>
<evidence type="ECO:0000313" key="3">
    <source>
        <dbReference type="Proteomes" id="UP000619295"/>
    </source>
</evidence>
<evidence type="ECO:0000259" key="1">
    <source>
        <dbReference type="PROSITE" id="PS51819"/>
    </source>
</evidence>